<feature type="region of interest" description="Disordered" evidence="1">
    <location>
        <begin position="172"/>
        <end position="195"/>
    </location>
</feature>
<gene>
    <name evidence="2" type="ORF">RhiirA1_458659</name>
</gene>
<protein>
    <submittedName>
        <fullName evidence="2">Uncharacterized protein</fullName>
    </submittedName>
</protein>
<accession>A0A2N0RVE2</accession>
<organism evidence="2 3">
    <name type="scientific">Rhizophagus irregularis</name>
    <dbReference type="NCBI Taxonomy" id="588596"/>
    <lineage>
        <taxon>Eukaryota</taxon>
        <taxon>Fungi</taxon>
        <taxon>Fungi incertae sedis</taxon>
        <taxon>Mucoromycota</taxon>
        <taxon>Glomeromycotina</taxon>
        <taxon>Glomeromycetes</taxon>
        <taxon>Glomerales</taxon>
        <taxon>Glomeraceae</taxon>
        <taxon>Rhizophagus</taxon>
    </lineage>
</organism>
<evidence type="ECO:0000256" key="1">
    <source>
        <dbReference type="SAM" id="MobiDB-lite"/>
    </source>
</evidence>
<evidence type="ECO:0000313" key="2">
    <source>
        <dbReference type="EMBL" id="PKC67264.1"/>
    </source>
</evidence>
<comment type="caution">
    <text evidence="2">The sequence shown here is derived from an EMBL/GenBank/DDBJ whole genome shotgun (WGS) entry which is preliminary data.</text>
</comment>
<dbReference type="EMBL" id="LLXH01000403">
    <property type="protein sequence ID" value="PKC67264.1"/>
    <property type="molecule type" value="Genomic_DNA"/>
</dbReference>
<proteinExistence type="predicted"/>
<evidence type="ECO:0000313" key="3">
    <source>
        <dbReference type="Proteomes" id="UP000232688"/>
    </source>
</evidence>
<sequence>MQESYWSLEIENFLVRILSGNPEDPEYKKCTSHFYKITGLPLNTTARDIDPIIKHLFGCTCTFIQTSKYSTMKNAYIYVDLKNYPNTITNAVNTPFNGSKVYIFPHTLIPKTCNMCGSHTHITNNCDDKNFTIDRYNRKIFNKKLIQREVDKITINDDYKTKFNHVISLNANKDRQNTSLPNNRQNHIPPNNTQR</sequence>
<name>A0A2N0RVE2_9GLOM</name>
<reference evidence="2 3" key="2">
    <citation type="submission" date="2017-10" db="EMBL/GenBank/DDBJ databases">
        <title>Genome analyses suggest a sexual origin of heterokaryosis in a supposedly ancient asexual fungus.</title>
        <authorList>
            <person name="Corradi N."/>
            <person name="Sedzielewska K."/>
            <person name="Noel J."/>
            <person name="Charron P."/>
            <person name="Farinelli L."/>
            <person name="Marton T."/>
            <person name="Kruger M."/>
            <person name="Pelin A."/>
            <person name="Brachmann A."/>
            <person name="Corradi N."/>
        </authorList>
    </citation>
    <scope>NUCLEOTIDE SEQUENCE [LARGE SCALE GENOMIC DNA]</scope>
    <source>
        <strain evidence="2 3">A1</strain>
    </source>
</reference>
<dbReference type="Proteomes" id="UP000232688">
    <property type="component" value="Unassembled WGS sequence"/>
</dbReference>
<dbReference type="AlphaFoldDB" id="A0A2N0RVE2"/>
<dbReference type="VEuPathDB" id="FungiDB:RhiirA1_458659"/>
<reference evidence="2 3" key="1">
    <citation type="submission" date="2017-10" db="EMBL/GenBank/DDBJ databases">
        <title>Extensive intraspecific genome diversity in a model arbuscular mycorrhizal fungus.</title>
        <authorList>
            <person name="Chen E.C.H."/>
            <person name="Morin E."/>
            <person name="Baudet D."/>
            <person name="Noel J."/>
            <person name="Ndikumana S."/>
            <person name="Charron P."/>
            <person name="St-Onge C."/>
            <person name="Giorgi J."/>
            <person name="Grigoriev I.V."/>
            <person name="Roux C."/>
            <person name="Martin F.M."/>
            <person name="Corradi N."/>
        </authorList>
    </citation>
    <scope>NUCLEOTIDE SEQUENCE [LARGE SCALE GENOMIC DNA]</scope>
    <source>
        <strain evidence="2 3">A1</strain>
    </source>
</reference>